<evidence type="ECO:0000259" key="11">
    <source>
        <dbReference type="PROSITE" id="PS50885"/>
    </source>
</evidence>
<evidence type="ECO:0000256" key="9">
    <source>
        <dbReference type="SAM" id="Phobius"/>
    </source>
</evidence>
<comment type="subcellular location">
    <subcellularLocation>
        <location evidence="1">Cell membrane</location>
        <topology evidence="1">Multi-pass membrane protein</topology>
    </subcellularLocation>
</comment>
<dbReference type="GO" id="GO:0005886">
    <property type="term" value="C:plasma membrane"/>
    <property type="evidence" value="ECO:0007669"/>
    <property type="project" value="UniProtKB-SubCell"/>
</dbReference>
<evidence type="ECO:0000256" key="3">
    <source>
        <dbReference type="ARBA" id="ARBA00022692"/>
    </source>
</evidence>
<keyword evidence="13" id="KW-1185">Reference proteome</keyword>
<evidence type="ECO:0000256" key="1">
    <source>
        <dbReference type="ARBA" id="ARBA00004651"/>
    </source>
</evidence>
<keyword evidence="5 9" id="KW-0472">Membrane</keyword>
<comment type="similarity">
    <text evidence="7">Belongs to the methyl-accepting chemotaxis (MCP) protein family.</text>
</comment>
<name>A0A1H3HXI3_9BACI</name>
<accession>A0A1H3HXI3</accession>
<dbReference type="Gene3D" id="1.10.287.950">
    <property type="entry name" value="Methyl-accepting chemotaxis protein"/>
    <property type="match status" value="1"/>
</dbReference>
<dbReference type="OrthoDB" id="9810264at2"/>
<dbReference type="PROSITE" id="PS50885">
    <property type="entry name" value="HAMP"/>
    <property type="match status" value="1"/>
</dbReference>
<feature type="domain" description="Methyl-accepting transducer" evidence="10">
    <location>
        <begin position="290"/>
        <end position="526"/>
    </location>
</feature>
<dbReference type="Pfam" id="PF17200">
    <property type="entry name" value="sCache_2"/>
    <property type="match status" value="1"/>
</dbReference>
<keyword evidence="6 8" id="KW-0807">Transducer</keyword>
<dbReference type="InterPro" id="IPR004089">
    <property type="entry name" value="MCPsignal_dom"/>
</dbReference>
<evidence type="ECO:0000256" key="5">
    <source>
        <dbReference type="ARBA" id="ARBA00023136"/>
    </source>
</evidence>
<feature type="transmembrane region" description="Helical" evidence="9">
    <location>
        <begin position="196"/>
        <end position="218"/>
    </location>
</feature>
<sequence length="576" mass="63679">MNVMRGLRGRLILLGFVPVFLFLLLSFAYIVPSTKKDIFNEKELQTKEFVNIGMSTIELYYSMEQSGELTREEAQESAKAVIKNIRFGETMEDYFWINDTHPRMIMHPFRPDLDGADLSELQDPDGLHLFNEFVKVTDEAGSGFVPYQWQYYSDSERIEPKLSYVAKFEPWDWIIGTGIYTNDVAEIVNRKMVTTVGYILVIIVITSTVIVIFSYKLVIHPLNDAVRIGEKMAAGDFTEDIDQKYIGKKDEISRLLTIFGRINKNMADMIGDVLNSSNNIDHQASQLKIQAEDTNDSIENTVDASKNLLDAAASQKVGASESYTAIEEMAIGVNNIAETSSSINHFSVNLIDKVSAGNEIVTEAINKMLEIKGVTESTSDVIKQLNEDTNEIGSILALINDVADQTNLLALNAAIEAARVGEQGKGFAVVADEIRKLATSTADSVGKVAKIIDAVAGKTDEAVNKTRMSVNSVEQGIDNVKKVEILFFDILKSQEEISKQISEMSAITVEMSAGAEEITATVSEFSNTAELTANNAQTILDVSTQQLENMNKVLAFAQELDSMSNTLKTLVNQFKV</sequence>
<dbReference type="SMART" id="SM00283">
    <property type="entry name" value="MA"/>
    <property type="match status" value="1"/>
</dbReference>
<dbReference type="InterPro" id="IPR003660">
    <property type="entry name" value="HAMP_dom"/>
</dbReference>
<dbReference type="Gene3D" id="3.30.450.20">
    <property type="entry name" value="PAS domain"/>
    <property type="match status" value="1"/>
</dbReference>
<dbReference type="CDD" id="cd11386">
    <property type="entry name" value="MCP_signal"/>
    <property type="match status" value="1"/>
</dbReference>
<keyword evidence="3 9" id="KW-0812">Transmembrane</keyword>
<dbReference type="EMBL" id="FNPI01000001">
    <property type="protein sequence ID" value="SDY19558.1"/>
    <property type="molecule type" value="Genomic_DNA"/>
</dbReference>
<reference evidence="13" key="1">
    <citation type="submission" date="2016-10" db="EMBL/GenBank/DDBJ databases">
        <authorList>
            <person name="Varghese N."/>
            <person name="Submissions S."/>
        </authorList>
    </citation>
    <scope>NUCLEOTIDE SEQUENCE [LARGE SCALE GENOMIC DNA]</scope>
    <source>
        <strain evidence="13">SP</strain>
    </source>
</reference>
<dbReference type="AlphaFoldDB" id="A0A1H3HXI3"/>
<protein>
    <submittedName>
        <fullName evidence="12">Methyl-accepting chemotaxis protein</fullName>
    </submittedName>
</protein>
<organism evidence="12 13">
    <name type="scientific">Evansella caseinilytica</name>
    <dbReference type="NCBI Taxonomy" id="1503961"/>
    <lineage>
        <taxon>Bacteria</taxon>
        <taxon>Bacillati</taxon>
        <taxon>Bacillota</taxon>
        <taxon>Bacilli</taxon>
        <taxon>Bacillales</taxon>
        <taxon>Bacillaceae</taxon>
        <taxon>Evansella</taxon>
    </lineage>
</organism>
<evidence type="ECO:0000256" key="4">
    <source>
        <dbReference type="ARBA" id="ARBA00022989"/>
    </source>
</evidence>
<dbReference type="Gene3D" id="1.10.8.500">
    <property type="entry name" value="HAMP domain in histidine kinase"/>
    <property type="match status" value="1"/>
</dbReference>
<evidence type="ECO:0000256" key="2">
    <source>
        <dbReference type="ARBA" id="ARBA00022475"/>
    </source>
</evidence>
<keyword evidence="4 9" id="KW-1133">Transmembrane helix</keyword>
<keyword evidence="2" id="KW-1003">Cell membrane</keyword>
<feature type="domain" description="HAMP" evidence="11">
    <location>
        <begin position="216"/>
        <end position="271"/>
    </location>
</feature>
<dbReference type="SUPFAM" id="SSF58104">
    <property type="entry name" value="Methyl-accepting chemotaxis protein (MCP) signaling domain"/>
    <property type="match status" value="1"/>
</dbReference>
<dbReference type="Pfam" id="PF00015">
    <property type="entry name" value="MCPsignal"/>
    <property type="match status" value="1"/>
</dbReference>
<evidence type="ECO:0000313" key="12">
    <source>
        <dbReference type="EMBL" id="SDY19558.1"/>
    </source>
</evidence>
<dbReference type="Proteomes" id="UP000198935">
    <property type="component" value="Unassembled WGS sequence"/>
</dbReference>
<dbReference type="PROSITE" id="PS50111">
    <property type="entry name" value="CHEMOTAXIS_TRANSDUC_2"/>
    <property type="match status" value="1"/>
</dbReference>
<dbReference type="STRING" id="1503961.SAMN05421736_101630"/>
<dbReference type="PANTHER" id="PTHR32089:SF112">
    <property type="entry name" value="LYSOZYME-LIKE PROTEIN-RELATED"/>
    <property type="match status" value="1"/>
</dbReference>
<evidence type="ECO:0000259" key="10">
    <source>
        <dbReference type="PROSITE" id="PS50111"/>
    </source>
</evidence>
<dbReference type="SMART" id="SM01049">
    <property type="entry name" value="Cache_2"/>
    <property type="match status" value="1"/>
</dbReference>
<dbReference type="PANTHER" id="PTHR32089">
    <property type="entry name" value="METHYL-ACCEPTING CHEMOTAXIS PROTEIN MCPB"/>
    <property type="match status" value="1"/>
</dbReference>
<evidence type="ECO:0000256" key="8">
    <source>
        <dbReference type="PROSITE-ProRule" id="PRU00284"/>
    </source>
</evidence>
<evidence type="ECO:0000256" key="6">
    <source>
        <dbReference type="ARBA" id="ARBA00023224"/>
    </source>
</evidence>
<evidence type="ECO:0000313" key="13">
    <source>
        <dbReference type="Proteomes" id="UP000198935"/>
    </source>
</evidence>
<evidence type="ECO:0000256" key="7">
    <source>
        <dbReference type="ARBA" id="ARBA00029447"/>
    </source>
</evidence>
<dbReference type="InterPro" id="IPR033480">
    <property type="entry name" value="sCache_2"/>
</dbReference>
<gene>
    <name evidence="12" type="ORF">SAMN05421736_101630</name>
</gene>
<dbReference type="GO" id="GO:0007165">
    <property type="term" value="P:signal transduction"/>
    <property type="evidence" value="ECO:0007669"/>
    <property type="project" value="UniProtKB-KW"/>
</dbReference>
<proteinExistence type="inferred from homology"/>